<accession>A0A3D9HWD7</accession>
<dbReference type="AlphaFoldDB" id="A0A3D9HWD7"/>
<reference evidence="2 3" key="1">
    <citation type="submission" date="2018-07" db="EMBL/GenBank/DDBJ databases">
        <title>Genomic Encyclopedia of Type Strains, Phase III (KMG-III): the genomes of soil and plant-associated and newly described type strains.</title>
        <authorList>
            <person name="Whitman W."/>
        </authorList>
    </citation>
    <scope>NUCLEOTIDE SEQUENCE [LARGE SCALE GENOMIC DNA]</scope>
    <source>
        <strain evidence="2 3">CECT 8488</strain>
    </source>
</reference>
<dbReference type="InterPro" id="IPR016181">
    <property type="entry name" value="Acyl_CoA_acyltransferase"/>
</dbReference>
<proteinExistence type="predicted"/>
<sequence length="150" mass="17147">MKLIENDPLDLEMLKKMLTAKEDLNLVWPSADYPFCPIQWSERLNPDRGSLSFWVMEEDSIIGHACLSPSTAPGRWTVNHLYLISDKRGDGRGKKILELLEEYARENLDARSLLLRVRDENLPAIRTSVAHGFTEIGRNDTHVKMSKALN</sequence>
<dbReference type="PROSITE" id="PS51186">
    <property type="entry name" value="GNAT"/>
    <property type="match status" value="1"/>
</dbReference>
<evidence type="ECO:0000313" key="3">
    <source>
        <dbReference type="Proteomes" id="UP000256845"/>
    </source>
</evidence>
<evidence type="ECO:0000259" key="1">
    <source>
        <dbReference type="PROSITE" id="PS51186"/>
    </source>
</evidence>
<evidence type="ECO:0000313" key="2">
    <source>
        <dbReference type="EMBL" id="RED53823.1"/>
    </source>
</evidence>
<dbReference type="OrthoDB" id="7871902at2"/>
<name>A0A3D9HWD7_9PROT</name>
<dbReference type="SUPFAM" id="SSF55729">
    <property type="entry name" value="Acyl-CoA N-acyltransferases (Nat)"/>
    <property type="match status" value="1"/>
</dbReference>
<protein>
    <submittedName>
        <fullName evidence="2">Acetyltransferase (GNAT) family protein</fullName>
    </submittedName>
</protein>
<dbReference type="Proteomes" id="UP000256845">
    <property type="component" value="Unassembled WGS sequence"/>
</dbReference>
<organism evidence="2 3">
    <name type="scientific">Aestuariispira insulae</name>
    <dbReference type="NCBI Taxonomy" id="1461337"/>
    <lineage>
        <taxon>Bacteria</taxon>
        <taxon>Pseudomonadati</taxon>
        <taxon>Pseudomonadota</taxon>
        <taxon>Alphaproteobacteria</taxon>
        <taxon>Rhodospirillales</taxon>
        <taxon>Kiloniellaceae</taxon>
        <taxon>Aestuariispira</taxon>
    </lineage>
</organism>
<dbReference type="Gene3D" id="3.40.630.30">
    <property type="match status" value="1"/>
</dbReference>
<keyword evidence="2" id="KW-0808">Transferase</keyword>
<dbReference type="EMBL" id="QRDW01000001">
    <property type="protein sequence ID" value="RED53823.1"/>
    <property type="molecule type" value="Genomic_DNA"/>
</dbReference>
<dbReference type="Pfam" id="PF00583">
    <property type="entry name" value="Acetyltransf_1"/>
    <property type="match status" value="1"/>
</dbReference>
<feature type="domain" description="N-acetyltransferase" evidence="1">
    <location>
        <begin position="12"/>
        <end position="150"/>
    </location>
</feature>
<dbReference type="GO" id="GO:0016747">
    <property type="term" value="F:acyltransferase activity, transferring groups other than amino-acyl groups"/>
    <property type="evidence" value="ECO:0007669"/>
    <property type="project" value="InterPro"/>
</dbReference>
<comment type="caution">
    <text evidence="2">The sequence shown here is derived from an EMBL/GenBank/DDBJ whole genome shotgun (WGS) entry which is preliminary data.</text>
</comment>
<gene>
    <name evidence="2" type="ORF">DFP90_101622</name>
</gene>
<dbReference type="InterPro" id="IPR000182">
    <property type="entry name" value="GNAT_dom"/>
</dbReference>
<dbReference type="RefSeq" id="WP_115934928.1">
    <property type="nucleotide sequence ID" value="NZ_QRDW01000001.1"/>
</dbReference>
<dbReference type="CDD" id="cd04301">
    <property type="entry name" value="NAT_SF"/>
    <property type="match status" value="1"/>
</dbReference>
<keyword evidence="3" id="KW-1185">Reference proteome</keyword>